<keyword evidence="3" id="KW-0479">Metal-binding</keyword>
<sequence>RDALIEADSANAETYTLNAAQYIVALGLLDGEILLAVDEIPGARRVLVTTHETFAYFGARYGFKVDSALGVTTEAADPSAGEIAELVERIKATQVPAIFADNVTNPRLMEQIAREAGVKLAPPLFTDALGEAGSEGETYLKMMRYNLRTIIEALK</sequence>
<keyword evidence="4" id="KW-0732">Signal</keyword>
<evidence type="ECO:0008006" key="8">
    <source>
        <dbReference type="Google" id="ProtNLM"/>
    </source>
</evidence>
<evidence type="ECO:0000313" key="7">
    <source>
        <dbReference type="Proteomes" id="UP000229681"/>
    </source>
</evidence>
<evidence type="ECO:0000256" key="4">
    <source>
        <dbReference type="ARBA" id="ARBA00022729"/>
    </source>
</evidence>
<dbReference type="InterPro" id="IPR006128">
    <property type="entry name" value="Lipoprotein_PsaA-like"/>
</dbReference>
<protein>
    <recommendedName>
        <fullName evidence="8">Zinc ABC transporter substrate-binding protein</fullName>
    </recommendedName>
</protein>
<dbReference type="InterPro" id="IPR006127">
    <property type="entry name" value="ZnuA-like"/>
</dbReference>
<dbReference type="GO" id="GO:0030001">
    <property type="term" value="P:metal ion transport"/>
    <property type="evidence" value="ECO:0007669"/>
    <property type="project" value="InterPro"/>
</dbReference>
<dbReference type="AlphaFoldDB" id="A0A2M8P9M8"/>
<evidence type="ECO:0000256" key="5">
    <source>
        <dbReference type="RuleBase" id="RU003512"/>
    </source>
</evidence>
<dbReference type="GO" id="GO:0046872">
    <property type="term" value="F:metal ion binding"/>
    <property type="evidence" value="ECO:0007669"/>
    <property type="project" value="UniProtKB-KW"/>
</dbReference>
<evidence type="ECO:0000256" key="1">
    <source>
        <dbReference type="ARBA" id="ARBA00004196"/>
    </source>
</evidence>
<proteinExistence type="inferred from homology"/>
<name>A0A2M8P9M8_9CHLR</name>
<dbReference type="Pfam" id="PF01297">
    <property type="entry name" value="ZnuA"/>
    <property type="match status" value="1"/>
</dbReference>
<comment type="caution">
    <text evidence="6">The sequence shown here is derived from an EMBL/GenBank/DDBJ whole genome shotgun (WGS) entry which is preliminary data.</text>
</comment>
<evidence type="ECO:0000313" key="6">
    <source>
        <dbReference type="EMBL" id="PJF34258.1"/>
    </source>
</evidence>
<keyword evidence="2 5" id="KW-0813">Transport</keyword>
<comment type="similarity">
    <text evidence="5">Belongs to the bacterial solute-binding protein 9 family.</text>
</comment>
<feature type="non-terminal residue" evidence="6">
    <location>
        <position position="155"/>
    </location>
</feature>
<dbReference type="GO" id="GO:0007155">
    <property type="term" value="P:cell adhesion"/>
    <property type="evidence" value="ECO:0007669"/>
    <property type="project" value="InterPro"/>
</dbReference>
<dbReference type="EMBL" id="PGTM01000531">
    <property type="protein sequence ID" value="PJF34258.1"/>
    <property type="molecule type" value="Genomic_DNA"/>
</dbReference>
<evidence type="ECO:0000256" key="2">
    <source>
        <dbReference type="ARBA" id="ARBA00022448"/>
    </source>
</evidence>
<dbReference type="InterPro" id="IPR006129">
    <property type="entry name" value="AdhesinB"/>
</dbReference>
<dbReference type="GO" id="GO:0030313">
    <property type="term" value="C:cell envelope"/>
    <property type="evidence" value="ECO:0007669"/>
    <property type="project" value="UniProtKB-SubCell"/>
</dbReference>
<feature type="non-terminal residue" evidence="6">
    <location>
        <position position="1"/>
    </location>
</feature>
<dbReference type="PRINTS" id="PR00690">
    <property type="entry name" value="ADHESNFAMILY"/>
</dbReference>
<dbReference type="PANTHER" id="PTHR42953">
    <property type="entry name" value="HIGH-AFFINITY ZINC UPTAKE SYSTEM PROTEIN ZNUA-RELATED"/>
    <property type="match status" value="1"/>
</dbReference>
<comment type="subcellular location">
    <subcellularLocation>
        <location evidence="1">Cell envelope</location>
    </subcellularLocation>
</comment>
<dbReference type="Proteomes" id="UP000229681">
    <property type="component" value="Unassembled WGS sequence"/>
</dbReference>
<gene>
    <name evidence="6" type="ORF">CUN49_16575</name>
</gene>
<dbReference type="InterPro" id="IPR050492">
    <property type="entry name" value="Bact_metal-bind_prot9"/>
</dbReference>
<evidence type="ECO:0000256" key="3">
    <source>
        <dbReference type="ARBA" id="ARBA00022723"/>
    </source>
</evidence>
<dbReference type="SUPFAM" id="SSF53807">
    <property type="entry name" value="Helical backbone' metal receptor"/>
    <property type="match status" value="1"/>
</dbReference>
<reference evidence="6 7" key="1">
    <citation type="submission" date="2017-11" db="EMBL/GenBank/DDBJ databases">
        <title>Evolution of Phototrophy in the Chloroflexi Phylum Driven by Horizontal Gene Transfer.</title>
        <authorList>
            <person name="Ward L.M."/>
            <person name="Hemp J."/>
            <person name="Shih P.M."/>
            <person name="Mcglynn S.E."/>
            <person name="Fischer W."/>
        </authorList>
    </citation>
    <scope>NUCLEOTIDE SEQUENCE [LARGE SCALE GENOMIC DNA]</scope>
    <source>
        <strain evidence="6">JP3_13</strain>
    </source>
</reference>
<accession>A0A2M8P9M8</accession>
<dbReference type="PANTHER" id="PTHR42953:SF1">
    <property type="entry name" value="METAL-BINDING PROTEIN HI_0362-RELATED"/>
    <property type="match status" value="1"/>
</dbReference>
<organism evidence="6 7">
    <name type="scientific">Candidatus Thermofonsia Clade 1 bacterium</name>
    <dbReference type="NCBI Taxonomy" id="2364210"/>
    <lineage>
        <taxon>Bacteria</taxon>
        <taxon>Bacillati</taxon>
        <taxon>Chloroflexota</taxon>
        <taxon>Candidatus Thermofontia</taxon>
        <taxon>Candidatus Thermofonsia Clade 1</taxon>
    </lineage>
</organism>
<dbReference type="PRINTS" id="PR00691">
    <property type="entry name" value="ADHESINB"/>
</dbReference>
<dbReference type="Gene3D" id="3.40.50.1980">
    <property type="entry name" value="Nitrogenase molybdenum iron protein domain"/>
    <property type="match status" value="1"/>
</dbReference>